<evidence type="ECO:0000256" key="3">
    <source>
        <dbReference type="ARBA" id="ARBA00022833"/>
    </source>
</evidence>
<evidence type="ECO:0000313" key="7">
    <source>
        <dbReference type="EMBL" id="JAT13256.1"/>
    </source>
</evidence>
<feature type="domain" description="THAP-type" evidence="6">
    <location>
        <begin position="2"/>
        <end position="84"/>
    </location>
</feature>
<evidence type="ECO:0000259" key="6">
    <source>
        <dbReference type="PROSITE" id="PS50950"/>
    </source>
</evidence>
<keyword evidence="4 5" id="KW-0238">DNA-binding</keyword>
<dbReference type="PROSITE" id="PS50950">
    <property type="entry name" value="ZF_THAP"/>
    <property type="match status" value="1"/>
</dbReference>
<evidence type="ECO:0000256" key="2">
    <source>
        <dbReference type="ARBA" id="ARBA00022771"/>
    </source>
</evidence>
<dbReference type="PANTHER" id="PTHR46927">
    <property type="entry name" value="AGAP005574-PA"/>
    <property type="match status" value="1"/>
</dbReference>
<keyword evidence="1" id="KW-0479">Metal-binding</keyword>
<reference evidence="7" key="1">
    <citation type="submission" date="2015-11" db="EMBL/GenBank/DDBJ databases">
        <title>De novo transcriptome assembly of four potential Pierce s Disease insect vectors from Arizona vineyards.</title>
        <authorList>
            <person name="Tassone E.E."/>
        </authorList>
    </citation>
    <scope>NUCLEOTIDE SEQUENCE</scope>
</reference>
<evidence type="ECO:0000256" key="5">
    <source>
        <dbReference type="PROSITE-ProRule" id="PRU00309"/>
    </source>
</evidence>
<protein>
    <recommendedName>
        <fullName evidence="6">THAP-type domain-containing protein</fullName>
    </recommendedName>
</protein>
<dbReference type="Pfam" id="PF05485">
    <property type="entry name" value="THAP"/>
    <property type="match status" value="1"/>
</dbReference>
<evidence type="ECO:0000256" key="1">
    <source>
        <dbReference type="ARBA" id="ARBA00022723"/>
    </source>
</evidence>
<organism evidence="7">
    <name type="scientific">Graphocephala atropunctata</name>
    <dbReference type="NCBI Taxonomy" id="36148"/>
    <lineage>
        <taxon>Eukaryota</taxon>
        <taxon>Metazoa</taxon>
        <taxon>Ecdysozoa</taxon>
        <taxon>Arthropoda</taxon>
        <taxon>Hexapoda</taxon>
        <taxon>Insecta</taxon>
        <taxon>Pterygota</taxon>
        <taxon>Neoptera</taxon>
        <taxon>Paraneoptera</taxon>
        <taxon>Hemiptera</taxon>
        <taxon>Auchenorrhyncha</taxon>
        <taxon>Membracoidea</taxon>
        <taxon>Cicadellidae</taxon>
        <taxon>Cicadellinae</taxon>
        <taxon>Cicadellini</taxon>
        <taxon>Graphocephala</taxon>
    </lineage>
</organism>
<dbReference type="InterPro" id="IPR052224">
    <property type="entry name" value="THAP_domain_protein"/>
</dbReference>
<dbReference type="SUPFAM" id="SSF57716">
    <property type="entry name" value="Glucocorticoid receptor-like (DNA-binding domain)"/>
    <property type="match status" value="1"/>
</dbReference>
<keyword evidence="3" id="KW-0862">Zinc</keyword>
<feature type="non-terminal residue" evidence="7">
    <location>
        <position position="1"/>
    </location>
</feature>
<sequence>RLPQPPTGKRAGSMAACHLGTCFSMFPHQNPDQLKTWVTSMKRKGFTPLKYSRLCSKHFTADSYQIRPFANYPLLIDDAVPTLFEFPAQLSKSPPKKGD</sequence>
<name>A0A1B6KP98_9HEMI</name>
<dbReference type="EMBL" id="GEBQ01026721">
    <property type="protein sequence ID" value="JAT13256.1"/>
    <property type="molecule type" value="Transcribed_RNA"/>
</dbReference>
<feature type="non-terminal residue" evidence="7">
    <location>
        <position position="99"/>
    </location>
</feature>
<gene>
    <name evidence="7" type="ORF">g.52450</name>
</gene>
<dbReference type="GO" id="GO:0008270">
    <property type="term" value="F:zinc ion binding"/>
    <property type="evidence" value="ECO:0007669"/>
    <property type="project" value="UniProtKB-KW"/>
</dbReference>
<dbReference type="GO" id="GO:0003677">
    <property type="term" value="F:DNA binding"/>
    <property type="evidence" value="ECO:0007669"/>
    <property type="project" value="UniProtKB-UniRule"/>
</dbReference>
<accession>A0A1B6KP98</accession>
<dbReference type="SMART" id="SM00980">
    <property type="entry name" value="THAP"/>
    <property type="match status" value="1"/>
</dbReference>
<evidence type="ECO:0000256" key="4">
    <source>
        <dbReference type="ARBA" id="ARBA00023125"/>
    </source>
</evidence>
<dbReference type="SMART" id="SM00692">
    <property type="entry name" value="DM3"/>
    <property type="match status" value="1"/>
</dbReference>
<keyword evidence="2 5" id="KW-0863">Zinc-finger</keyword>
<dbReference type="InterPro" id="IPR006612">
    <property type="entry name" value="THAP_Znf"/>
</dbReference>
<dbReference type="PANTHER" id="PTHR46927:SF2">
    <property type="entry name" value="THAP DOMAIN-CONTAINING PROTEIN 8"/>
    <property type="match status" value="1"/>
</dbReference>
<dbReference type="AlphaFoldDB" id="A0A1B6KP98"/>
<proteinExistence type="predicted"/>